<reference evidence="1" key="1">
    <citation type="submission" date="2021-03" db="EMBL/GenBank/DDBJ databases">
        <title>Evolutionary priming and transition to the ectomycorrhizal habit in an iconic lineage of mushroom-forming fungi: is preadaptation a requirement?</title>
        <authorList>
            <consortium name="DOE Joint Genome Institute"/>
            <person name="Looney B.P."/>
            <person name="Miyauchi S."/>
            <person name="Morin E."/>
            <person name="Drula E."/>
            <person name="Courty P.E."/>
            <person name="Chicoki N."/>
            <person name="Fauchery L."/>
            <person name="Kohler A."/>
            <person name="Kuo A."/>
            <person name="LaButti K."/>
            <person name="Pangilinan J."/>
            <person name="Lipzen A."/>
            <person name="Riley R."/>
            <person name="Andreopoulos W."/>
            <person name="He G."/>
            <person name="Johnson J."/>
            <person name="Barry K.W."/>
            <person name="Grigoriev I.V."/>
            <person name="Nagy L."/>
            <person name="Hibbett D."/>
            <person name="Henrissat B."/>
            <person name="Matheny P.B."/>
            <person name="Labbe J."/>
            <person name="Martin A.F."/>
        </authorList>
    </citation>
    <scope>NUCLEOTIDE SEQUENCE</scope>
    <source>
        <strain evidence="1">BPL698</strain>
    </source>
</reference>
<proteinExistence type="predicted"/>
<organism evidence="1 2">
    <name type="scientific">Russula earlei</name>
    <dbReference type="NCBI Taxonomy" id="71964"/>
    <lineage>
        <taxon>Eukaryota</taxon>
        <taxon>Fungi</taxon>
        <taxon>Dikarya</taxon>
        <taxon>Basidiomycota</taxon>
        <taxon>Agaricomycotina</taxon>
        <taxon>Agaricomycetes</taxon>
        <taxon>Russulales</taxon>
        <taxon>Russulaceae</taxon>
        <taxon>Russula</taxon>
    </lineage>
</organism>
<gene>
    <name evidence="1" type="ORF">F5148DRAFT_1205645</name>
</gene>
<sequence>MLSSSSAARSFFGLQSHFRRFGRTSVIPYALLTDAAKQATSPEQPPYLNIKLPDLSAPPPEPKVYIPFTPDFWESSRARAAAAPAAPEEPQTPKVIVVAGDSARADSTHISKPVAVEHHLEAPSDPPVNVSNLRGLFHDIADDLVLPKDLSVLKGQPALLHDVIEGISRSPSAKKSKPFSSRTLDKDQVRGVWIILGLFAASWLAGGWFKKDSKYAESKS</sequence>
<dbReference type="Proteomes" id="UP001207468">
    <property type="component" value="Unassembled WGS sequence"/>
</dbReference>
<keyword evidence="2" id="KW-1185">Reference proteome</keyword>
<evidence type="ECO:0000313" key="2">
    <source>
        <dbReference type="Proteomes" id="UP001207468"/>
    </source>
</evidence>
<dbReference type="EMBL" id="JAGFNK010000128">
    <property type="protein sequence ID" value="KAI9507379.1"/>
    <property type="molecule type" value="Genomic_DNA"/>
</dbReference>
<name>A0ACC0U6R1_9AGAM</name>
<evidence type="ECO:0000313" key="1">
    <source>
        <dbReference type="EMBL" id="KAI9507379.1"/>
    </source>
</evidence>
<comment type="caution">
    <text evidence="1">The sequence shown here is derived from an EMBL/GenBank/DDBJ whole genome shotgun (WGS) entry which is preliminary data.</text>
</comment>
<protein>
    <submittedName>
        <fullName evidence="1">Uncharacterized protein</fullName>
    </submittedName>
</protein>
<accession>A0ACC0U6R1</accession>